<evidence type="ECO:0000259" key="6">
    <source>
        <dbReference type="Pfam" id="PF00441"/>
    </source>
</evidence>
<dbReference type="GO" id="GO:0050660">
    <property type="term" value="F:flavin adenine dinucleotide binding"/>
    <property type="evidence" value="ECO:0007669"/>
    <property type="project" value="InterPro"/>
</dbReference>
<comment type="similarity">
    <text evidence="2">Belongs to the acyl-CoA dehydrogenase family.</text>
</comment>
<keyword evidence="5" id="KW-0560">Oxidoreductase</keyword>
<dbReference type="SUPFAM" id="SSF56645">
    <property type="entry name" value="Acyl-CoA dehydrogenase NM domain-like"/>
    <property type="match status" value="1"/>
</dbReference>
<gene>
    <name evidence="7" type="ORF">BTO20_25350</name>
</gene>
<evidence type="ECO:0000256" key="1">
    <source>
        <dbReference type="ARBA" id="ARBA00001974"/>
    </source>
</evidence>
<keyword evidence="3" id="KW-0285">Flavoprotein</keyword>
<dbReference type="RefSeq" id="WP_087082650.1">
    <property type="nucleotide sequence ID" value="NZ_CP020809.1"/>
</dbReference>
<dbReference type="Gene3D" id="1.20.140.10">
    <property type="entry name" value="Butyryl-CoA Dehydrogenase, subunit A, domain 3"/>
    <property type="match status" value="1"/>
</dbReference>
<dbReference type="PANTHER" id="PTHR43884">
    <property type="entry name" value="ACYL-COA DEHYDROGENASE"/>
    <property type="match status" value="1"/>
</dbReference>
<dbReference type="Pfam" id="PF00441">
    <property type="entry name" value="Acyl-CoA_dh_1"/>
    <property type="match status" value="1"/>
</dbReference>
<comment type="cofactor">
    <cofactor evidence="1">
        <name>FAD</name>
        <dbReference type="ChEBI" id="CHEBI:57692"/>
    </cofactor>
</comment>
<keyword evidence="4" id="KW-0274">FAD</keyword>
<dbReference type="InterPro" id="IPR009075">
    <property type="entry name" value="AcylCo_DH/oxidase_C"/>
</dbReference>
<evidence type="ECO:0000313" key="8">
    <source>
        <dbReference type="Proteomes" id="UP000195331"/>
    </source>
</evidence>
<evidence type="ECO:0000313" key="7">
    <source>
        <dbReference type="EMBL" id="ART73880.1"/>
    </source>
</evidence>
<name>A0A1Y0CF40_9MYCO</name>
<dbReference type="GO" id="GO:0003995">
    <property type="term" value="F:acyl-CoA dehydrogenase activity"/>
    <property type="evidence" value="ECO:0007669"/>
    <property type="project" value="TreeGrafter"/>
</dbReference>
<dbReference type="PANTHER" id="PTHR43884:SF20">
    <property type="entry name" value="ACYL-COA DEHYDROGENASE FADE28"/>
    <property type="match status" value="1"/>
</dbReference>
<evidence type="ECO:0000256" key="5">
    <source>
        <dbReference type="ARBA" id="ARBA00023002"/>
    </source>
</evidence>
<reference evidence="7 8" key="1">
    <citation type="submission" date="2017-04" db="EMBL/GenBank/DDBJ databases">
        <title>Whole Genome Sequence of 1,4-Dioxane Degrading Bacterium Mycobacterium dioxanotrophicus PH-06.</title>
        <authorList>
            <person name="He Y."/>
        </authorList>
    </citation>
    <scope>NUCLEOTIDE SEQUENCE [LARGE SCALE GENOMIC DNA]</scope>
    <source>
        <strain evidence="7 8">PH-06</strain>
    </source>
</reference>
<dbReference type="KEGG" id="mdx:BTO20_25350"/>
<dbReference type="EMBL" id="CP020809">
    <property type="protein sequence ID" value="ART73880.1"/>
    <property type="molecule type" value="Genomic_DNA"/>
</dbReference>
<evidence type="ECO:0000256" key="4">
    <source>
        <dbReference type="ARBA" id="ARBA00022827"/>
    </source>
</evidence>
<dbReference type="SUPFAM" id="SSF47203">
    <property type="entry name" value="Acyl-CoA dehydrogenase C-terminal domain-like"/>
    <property type="match status" value="1"/>
</dbReference>
<evidence type="ECO:0000256" key="2">
    <source>
        <dbReference type="ARBA" id="ARBA00009347"/>
    </source>
</evidence>
<dbReference type="InterPro" id="IPR036250">
    <property type="entry name" value="AcylCo_DH-like_C"/>
</dbReference>
<protein>
    <submittedName>
        <fullName evidence="7">Acyl-CoA dehydrogenase</fullName>
    </submittedName>
</protein>
<feature type="domain" description="Acyl-CoA dehydrogenase/oxidase C-terminal" evidence="6">
    <location>
        <begin position="177"/>
        <end position="312"/>
    </location>
</feature>
<sequence length="348" mass="36875">MMSAVFAAHREHHGPTEGLDELWSQLGELGLVRLTGSETSGGSGAGWAEAAELLRAAAWHATSVPVAEHDLLACWLLEAAGLEVGDTRRTAALLDESGTARAVPWAATSERIVVLWPDGPAFRVADIDATSVRLTAGRNGAGEPRDTVVVDTGTLTGTPVPATLVAQWRRRAALIRAIQVCAALDRILALTVTHARERIQFGRPLAKFQAVQHLVADIAAEAALARAATDGALAEVMSTDWAAEPILSSSRAEPILSSSRAGRLDFLVAVARSCAGHAASVVVRNAHQVHGAIGTTREHRLHEFTARALAWRSEYGSVQAWDDALTDHAITAGTRGLWALITTTDSRT</sequence>
<dbReference type="InterPro" id="IPR009100">
    <property type="entry name" value="AcylCoA_DH/oxidase_NM_dom_sf"/>
</dbReference>
<accession>A0A1Y0CF40</accession>
<dbReference type="Proteomes" id="UP000195331">
    <property type="component" value="Chromosome"/>
</dbReference>
<organism evidence="7 8">
    <name type="scientific">Mycobacterium dioxanotrophicus</name>
    <dbReference type="NCBI Taxonomy" id="482462"/>
    <lineage>
        <taxon>Bacteria</taxon>
        <taxon>Bacillati</taxon>
        <taxon>Actinomycetota</taxon>
        <taxon>Actinomycetes</taxon>
        <taxon>Mycobacteriales</taxon>
        <taxon>Mycobacteriaceae</taxon>
        <taxon>Mycobacterium</taxon>
    </lineage>
</organism>
<proteinExistence type="inferred from homology"/>
<dbReference type="OrthoDB" id="2450120at2"/>
<dbReference type="InterPro" id="IPR037069">
    <property type="entry name" value="AcylCoA_DH/ox_N_sf"/>
</dbReference>
<evidence type="ECO:0000256" key="3">
    <source>
        <dbReference type="ARBA" id="ARBA00022630"/>
    </source>
</evidence>
<dbReference type="AlphaFoldDB" id="A0A1Y0CF40"/>
<keyword evidence="8" id="KW-1185">Reference proteome</keyword>
<dbReference type="Gene3D" id="1.10.540.10">
    <property type="entry name" value="Acyl-CoA dehydrogenase/oxidase, N-terminal domain"/>
    <property type="match status" value="1"/>
</dbReference>